<gene>
    <name evidence="5" type="ORF">KI387_011793</name>
</gene>
<dbReference type="InterPro" id="IPR035979">
    <property type="entry name" value="RBD_domain_sf"/>
</dbReference>
<organism evidence="5 6">
    <name type="scientific">Taxus chinensis</name>
    <name type="common">Chinese yew</name>
    <name type="synonym">Taxus wallichiana var. chinensis</name>
    <dbReference type="NCBI Taxonomy" id="29808"/>
    <lineage>
        <taxon>Eukaryota</taxon>
        <taxon>Viridiplantae</taxon>
        <taxon>Streptophyta</taxon>
        <taxon>Embryophyta</taxon>
        <taxon>Tracheophyta</taxon>
        <taxon>Spermatophyta</taxon>
        <taxon>Pinopsida</taxon>
        <taxon>Pinidae</taxon>
        <taxon>Conifers II</taxon>
        <taxon>Cupressales</taxon>
        <taxon>Taxaceae</taxon>
        <taxon>Taxus</taxon>
    </lineage>
</organism>
<evidence type="ECO:0000256" key="3">
    <source>
        <dbReference type="SAM" id="MobiDB-lite"/>
    </source>
</evidence>
<dbReference type="EMBL" id="JAHRHJ020000009">
    <property type="protein sequence ID" value="KAH9300210.1"/>
    <property type="molecule type" value="Genomic_DNA"/>
</dbReference>
<dbReference type="SMART" id="SM00360">
    <property type="entry name" value="RRM"/>
    <property type="match status" value="1"/>
</dbReference>
<feature type="compositionally biased region" description="Polar residues" evidence="3">
    <location>
        <begin position="7"/>
        <end position="17"/>
    </location>
</feature>
<dbReference type="SUPFAM" id="SSF54928">
    <property type="entry name" value="RNA-binding domain, RBD"/>
    <property type="match status" value="1"/>
</dbReference>
<feature type="compositionally biased region" description="Polar residues" evidence="3">
    <location>
        <begin position="24"/>
        <end position="38"/>
    </location>
</feature>
<evidence type="ECO:0000256" key="2">
    <source>
        <dbReference type="PROSITE-ProRule" id="PRU00176"/>
    </source>
</evidence>
<evidence type="ECO:0000259" key="4">
    <source>
        <dbReference type="PROSITE" id="PS50102"/>
    </source>
</evidence>
<feature type="region of interest" description="Disordered" evidence="3">
    <location>
        <begin position="1"/>
        <end position="48"/>
    </location>
</feature>
<dbReference type="OMA" id="CTEAELY"/>
<dbReference type="PANTHER" id="PTHR10501">
    <property type="entry name" value="U1 SMALL NUCLEAR RIBONUCLEOPROTEIN A/U2 SMALL NUCLEAR RIBONUCLEOPROTEIN B"/>
    <property type="match status" value="1"/>
</dbReference>
<feature type="non-terminal residue" evidence="5">
    <location>
        <position position="120"/>
    </location>
</feature>
<dbReference type="PROSITE" id="PS50102">
    <property type="entry name" value="RRM"/>
    <property type="match status" value="1"/>
</dbReference>
<protein>
    <recommendedName>
        <fullName evidence="4">RRM domain-containing protein</fullName>
    </recommendedName>
</protein>
<comment type="caution">
    <text evidence="5">The sequence shown here is derived from an EMBL/GenBank/DDBJ whole genome shotgun (WGS) entry which is preliminary data.</text>
</comment>
<dbReference type="Pfam" id="PF00076">
    <property type="entry name" value="RRM_1"/>
    <property type="match status" value="1"/>
</dbReference>
<dbReference type="InterPro" id="IPR012677">
    <property type="entry name" value="Nucleotide-bd_a/b_plait_sf"/>
</dbReference>
<feature type="domain" description="RRM" evidence="4">
    <location>
        <begin position="48"/>
        <end position="120"/>
    </location>
</feature>
<dbReference type="InterPro" id="IPR000504">
    <property type="entry name" value="RRM_dom"/>
</dbReference>
<reference evidence="5 6" key="1">
    <citation type="journal article" date="2021" name="Nat. Plants">
        <title>The Taxus genome provides insights into paclitaxel biosynthesis.</title>
        <authorList>
            <person name="Xiong X."/>
            <person name="Gou J."/>
            <person name="Liao Q."/>
            <person name="Li Y."/>
            <person name="Zhou Q."/>
            <person name="Bi G."/>
            <person name="Li C."/>
            <person name="Du R."/>
            <person name="Wang X."/>
            <person name="Sun T."/>
            <person name="Guo L."/>
            <person name="Liang H."/>
            <person name="Lu P."/>
            <person name="Wu Y."/>
            <person name="Zhang Z."/>
            <person name="Ro D.K."/>
            <person name="Shang Y."/>
            <person name="Huang S."/>
            <person name="Yan J."/>
        </authorList>
    </citation>
    <scope>NUCLEOTIDE SEQUENCE [LARGE SCALE GENOMIC DNA]</scope>
    <source>
        <strain evidence="5">Ta-2019</strain>
    </source>
</reference>
<dbReference type="GO" id="GO:0003723">
    <property type="term" value="F:RNA binding"/>
    <property type="evidence" value="ECO:0007669"/>
    <property type="project" value="UniProtKB-UniRule"/>
</dbReference>
<evidence type="ECO:0000313" key="6">
    <source>
        <dbReference type="Proteomes" id="UP000824469"/>
    </source>
</evidence>
<proteinExistence type="predicted"/>
<keyword evidence="1 2" id="KW-0694">RNA-binding</keyword>
<feature type="non-terminal residue" evidence="5">
    <location>
        <position position="1"/>
    </location>
</feature>
<evidence type="ECO:0000256" key="1">
    <source>
        <dbReference type="ARBA" id="ARBA00022884"/>
    </source>
</evidence>
<evidence type="ECO:0000313" key="5">
    <source>
        <dbReference type="EMBL" id="KAH9300210.1"/>
    </source>
</evidence>
<accession>A0AA38CH33</accession>
<dbReference type="Proteomes" id="UP000824469">
    <property type="component" value="Unassembled WGS sequence"/>
</dbReference>
<keyword evidence="6" id="KW-1185">Reference proteome</keyword>
<dbReference type="Gene3D" id="3.30.70.330">
    <property type="match status" value="1"/>
</dbReference>
<name>A0AA38CH33_TAXCH</name>
<sequence>AGENVKMQGSSKMTNSCGDMGASVTAQDGNSSPTTPLQGQPGGNPPCPTLFVANLGPTCNAEELDNVFSRFKGFKMMKMQTKGGMPVAFVDFEDATCSTEALKQLQDTLLPSSDRGGMHL</sequence>
<dbReference type="AlphaFoldDB" id="A0AA38CH33"/>